<dbReference type="Proteomes" id="UP000253437">
    <property type="component" value="Unassembled WGS sequence"/>
</dbReference>
<evidence type="ECO:0000313" key="3">
    <source>
        <dbReference type="EMBL" id="RIW00014.1"/>
    </source>
</evidence>
<dbReference type="InterPro" id="IPR001387">
    <property type="entry name" value="Cro/C1-type_HTH"/>
</dbReference>
<comment type="caution">
    <text evidence="3">The sequence shown here is derived from an EMBL/GenBank/DDBJ whole genome shotgun (WGS) entry which is preliminary data.</text>
</comment>
<dbReference type="InterPro" id="IPR010744">
    <property type="entry name" value="Phage_CI_N"/>
</dbReference>
<dbReference type="Gene3D" id="1.10.260.40">
    <property type="entry name" value="lambda repressor-like DNA-binding domains"/>
    <property type="match status" value="1"/>
</dbReference>
<dbReference type="Pfam" id="PF16452">
    <property type="entry name" value="Phage_CI_C"/>
    <property type="match status" value="1"/>
</dbReference>
<dbReference type="GO" id="GO:0051259">
    <property type="term" value="P:protein complex oligomerization"/>
    <property type="evidence" value="ECO:0007669"/>
    <property type="project" value="InterPro"/>
</dbReference>
<dbReference type="Gene3D" id="2.10.109.10">
    <property type="entry name" value="Umud Fragment, subunit A"/>
    <property type="match status" value="1"/>
</dbReference>
<dbReference type="GO" id="GO:0045892">
    <property type="term" value="P:negative regulation of DNA-templated transcription"/>
    <property type="evidence" value="ECO:0007669"/>
    <property type="project" value="InterPro"/>
</dbReference>
<name>A0A8B3DDP5_VIBHA</name>
<evidence type="ECO:0000313" key="4">
    <source>
        <dbReference type="Proteomes" id="UP000253437"/>
    </source>
</evidence>
<sequence length="222" mass="24883">MDSQQKLSIFEYIKGETFTQTLKESLGLATFAELADATNVSRQTISTWNAHNRNSHELVVRIHLRTGIPVHELILPKGYPLTDLHHSFWGSQKTTDSAVKSSGAERQNPQLEMVVIKSFCLSNSQLVPTGEMPYAQRMFNSWDLDAACTVEIETNEGRFLVDKNQDDAVSGEYLIDMSGRISINHIQRLPNKLAVVFGHSTVEVSEEDIKVIGRIVVALEKK</sequence>
<dbReference type="InterPro" id="IPR010982">
    <property type="entry name" value="Lambda_DNA-bd_dom_sf"/>
</dbReference>
<feature type="domain" description="Bacteriophage CI repressor N-terminal" evidence="1">
    <location>
        <begin position="19"/>
        <end position="78"/>
    </location>
</feature>
<gene>
    <name evidence="3" type="ORF">DS957_027570</name>
</gene>
<evidence type="ECO:0000259" key="2">
    <source>
        <dbReference type="Pfam" id="PF16452"/>
    </source>
</evidence>
<protein>
    <submittedName>
        <fullName evidence="3">Chromosome partitioning protein ParA</fullName>
    </submittedName>
</protein>
<dbReference type="EMBL" id="QOUW02000236">
    <property type="protein sequence ID" value="RIW00014.1"/>
    <property type="molecule type" value="Genomic_DNA"/>
</dbReference>
<organism evidence="3 4">
    <name type="scientific">Vibrio harveyi</name>
    <name type="common">Beneckea harveyi</name>
    <dbReference type="NCBI Taxonomy" id="669"/>
    <lineage>
        <taxon>Bacteria</taxon>
        <taxon>Pseudomonadati</taxon>
        <taxon>Pseudomonadota</taxon>
        <taxon>Gammaproteobacteria</taxon>
        <taxon>Vibrionales</taxon>
        <taxon>Vibrionaceae</taxon>
        <taxon>Vibrio</taxon>
    </lineage>
</organism>
<accession>A0A8B3DDP5</accession>
<dbReference type="InterPro" id="IPR032499">
    <property type="entry name" value="Phage_CI_C"/>
</dbReference>
<dbReference type="Pfam" id="PF07022">
    <property type="entry name" value="Phage_CI_repr"/>
    <property type="match status" value="1"/>
</dbReference>
<dbReference type="GO" id="GO:0003677">
    <property type="term" value="F:DNA binding"/>
    <property type="evidence" value="ECO:0007669"/>
    <property type="project" value="InterPro"/>
</dbReference>
<evidence type="ECO:0000259" key="1">
    <source>
        <dbReference type="Pfam" id="PF07022"/>
    </source>
</evidence>
<feature type="domain" description="Bacteriophage CI repressor C-terminal" evidence="2">
    <location>
        <begin position="118"/>
        <end position="216"/>
    </location>
</feature>
<reference evidence="3 4" key="1">
    <citation type="submission" date="2018-08" db="EMBL/GenBank/DDBJ databases">
        <title>Vibrio harveyi strains pathogenic to white snook Centropomus viridis Lockington (1877) and potential probiotic bacteria.</title>
        <authorList>
            <person name="Soto-Rodriguez S."/>
            <person name="Gomez-Gil B."/>
            <person name="Lozano-Olvera R."/>
        </authorList>
    </citation>
    <scope>NUCLEOTIDE SEQUENCE [LARGE SCALE GENOMIC DNA]</scope>
    <source>
        <strain evidence="3 4">CAIM 1508</strain>
    </source>
</reference>
<proteinExistence type="predicted"/>
<dbReference type="CDD" id="cd00093">
    <property type="entry name" value="HTH_XRE"/>
    <property type="match status" value="1"/>
</dbReference>
<dbReference type="RefSeq" id="WP_050937353.1">
    <property type="nucleotide sequence ID" value="NZ_JBJYIK010000022.1"/>
</dbReference>
<dbReference type="AlphaFoldDB" id="A0A8B3DDP5"/>